<accession>A0A834SE52</accession>
<evidence type="ECO:0000313" key="2">
    <source>
        <dbReference type="EMBL" id="KAF7801672.1"/>
    </source>
</evidence>
<organism evidence="2 3">
    <name type="scientific">Senna tora</name>
    <dbReference type="NCBI Taxonomy" id="362788"/>
    <lineage>
        <taxon>Eukaryota</taxon>
        <taxon>Viridiplantae</taxon>
        <taxon>Streptophyta</taxon>
        <taxon>Embryophyta</taxon>
        <taxon>Tracheophyta</taxon>
        <taxon>Spermatophyta</taxon>
        <taxon>Magnoliopsida</taxon>
        <taxon>eudicotyledons</taxon>
        <taxon>Gunneridae</taxon>
        <taxon>Pentapetalae</taxon>
        <taxon>rosids</taxon>
        <taxon>fabids</taxon>
        <taxon>Fabales</taxon>
        <taxon>Fabaceae</taxon>
        <taxon>Caesalpinioideae</taxon>
        <taxon>Cassia clade</taxon>
        <taxon>Senna</taxon>
    </lineage>
</organism>
<dbReference type="EMBL" id="JAAIUW010000013">
    <property type="protein sequence ID" value="KAF7801672.1"/>
    <property type="molecule type" value="Genomic_DNA"/>
</dbReference>
<protein>
    <submittedName>
        <fullName evidence="2">NAC domain-containing protein 90</fullName>
    </submittedName>
</protein>
<evidence type="ECO:0000313" key="3">
    <source>
        <dbReference type="Proteomes" id="UP000634136"/>
    </source>
</evidence>
<dbReference type="AlphaFoldDB" id="A0A834SE52"/>
<dbReference type="PROSITE" id="PS51005">
    <property type="entry name" value="NAC"/>
    <property type="match status" value="1"/>
</dbReference>
<proteinExistence type="predicted"/>
<gene>
    <name evidence="2" type="ORF">G2W53_040783</name>
</gene>
<name>A0A834SE52_9FABA</name>
<dbReference type="InterPro" id="IPR003441">
    <property type="entry name" value="NAC-dom"/>
</dbReference>
<sequence>MVSYKGKAPTIRKTKWKMHKYRAIDHASNSPTYTPKSRQKINSCRVYVTSGSFRAFNRRPFEYWSLKISDNLCDNLNNFGMEKKKEGEDSGELENEK</sequence>
<dbReference type="Proteomes" id="UP000634136">
    <property type="component" value="Unassembled WGS sequence"/>
</dbReference>
<comment type="caution">
    <text evidence="2">The sequence shown here is derived from an EMBL/GenBank/DDBJ whole genome shotgun (WGS) entry which is preliminary data.</text>
</comment>
<feature type="domain" description="NAC" evidence="1">
    <location>
        <begin position="1"/>
        <end position="49"/>
    </location>
</feature>
<keyword evidence="3" id="KW-1185">Reference proteome</keyword>
<evidence type="ECO:0000259" key="1">
    <source>
        <dbReference type="PROSITE" id="PS51005"/>
    </source>
</evidence>
<dbReference type="GO" id="GO:0003677">
    <property type="term" value="F:DNA binding"/>
    <property type="evidence" value="ECO:0007669"/>
    <property type="project" value="InterPro"/>
</dbReference>
<reference evidence="2" key="1">
    <citation type="submission" date="2020-09" db="EMBL/GenBank/DDBJ databases">
        <title>Genome-Enabled Discovery of Anthraquinone Biosynthesis in Senna tora.</title>
        <authorList>
            <person name="Kang S.-H."/>
            <person name="Pandey R.P."/>
            <person name="Lee C.-M."/>
            <person name="Sim J.-S."/>
            <person name="Jeong J.-T."/>
            <person name="Choi B.-S."/>
            <person name="Jung M."/>
            <person name="Ginzburg D."/>
            <person name="Zhao K."/>
            <person name="Won S.Y."/>
            <person name="Oh T.-J."/>
            <person name="Yu Y."/>
            <person name="Kim N.-H."/>
            <person name="Lee O.R."/>
            <person name="Lee T.-H."/>
            <person name="Bashyal P."/>
            <person name="Kim T.-S."/>
            <person name="Lee W.-H."/>
            <person name="Kawkins C."/>
            <person name="Kim C.-K."/>
            <person name="Kim J.S."/>
            <person name="Ahn B.O."/>
            <person name="Rhee S.Y."/>
            <person name="Sohng J.K."/>
        </authorList>
    </citation>
    <scope>NUCLEOTIDE SEQUENCE</scope>
    <source>
        <tissue evidence="2">Leaf</tissue>
    </source>
</reference>
<dbReference type="GO" id="GO:0006355">
    <property type="term" value="P:regulation of DNA-templated transcription"/>
    <property type="evidence" value="ECO:0007669"/>
    <property type="project" value="InterPro"/>
</dbReference>